<dbReference type="Pfam" id="PF02371">
    <property type="entry name" value="Transposase_20"/>
    <property type="match status" value="1"/>
</dbReference>
<name>A0A7V3NT45_UNCW3</name>
<dbReference type="InterPro" id="IPR003346">
    <property type="entry name" value="Transposase_20"/>
</dbReference>
<organism evidence="3">
    <name type="scientific">candidate division WOR-3 bacterium</name>
    <dbReference type="NCBI Taxonomy" id="2052148"/>
    <lineage>
        <taxon>Bacteria</taxon>
        <taxon>Bacteria division WOR-3</taxon>
    </lineage>
</organism>
<dbReference type="GO" id="GO:0004803">
    <property type="term" value="F:transposase activity"/>
    <property type="evidence" value="ECO:0007669"/>
    <property type="project" value="InterPro"/>
</dbReference>
<sequence>MRTHSREGRAFLREYPSINAFLKAKKEGKKVDSFLKEEEEQKLLGEKPWNSELYLESLEWQIRFLLEKIELLEEKGRKLEKKTKDCLKEDQEAQLLQSISGVGIVSAATLLSEIKDIRRFASVGKLAGYCGLASCP</sequence>
<accession>A0A7V3NT45</accession>
<keyword evidence="1" id="KW-0175">Coiled coil</keyword>
<gene>
    <name evidence="3" type="ORF">ENV38_01185</name>
</gene>
<evidence type="ECO:0000313" key="3">
    <source>
        <dbReference type="EMBL" id="HGB35503.1"/>
    </source>
</evidence>
<proteinExistence type="predicted"/>
<dbReference type="AlphaFoldDB" id="A0A7V3NT45"/>
<dbReference type="InterPro" id="IPR047650">
    <property type="entry name" value="Transpos_IS110"/>
</dbReference>
<reference evidence="3" key="1">
    <citation type="journal article" date="2020" name="mSystems">
        <title>Genome- and Community-Level Interaction Insights into Carbon Utilization and Element Cycling Functions of Hydrothermarchaeota in Hydrothermal Sediment.</title>
        <authorList>
            <person name="Zhou Z."/>
            <person name="Liu Y."/>
            <person name="Xu W."/>
            <person name="Pan J."/>
            <person name="Luo Z.H."/>
            <person name="Li M."/>
        </authorList>
    </citation>
    <scope>NUCLEOTIDE SEQUENCE [LARGE SCALE GENOMIC DNA]</scope>
    <source>
        <strain evidence="3">SpSt-754</strain>
    </source>
</reference>
<evidence type="ECO:0000259" key="2">
    <source>
        <dbReference type="Pfam" id="PF02371"/>
    </source>
</evidence>
<evidence type="ECO:0000256" key="1">
    <source>
        <dbReference type="SAM" id="Coils"/>
    </source>
</evidence>
<protein>
    <submittedName>
        <fullName evidence="3">IS110 family transposase</fullName>
    </submittedName>
</protein>
<feature type="domain" description="Transposase IS116/IS110/IS902 C-terminal" evidence="2">
    <location>
        <begin position="93"/>
        <end position="134"/>
    </location>
</feature>
<dbReference type="PANTHER" id="PTHR33055">
    <property type="entry name" value="TRANSPOSASE FOR INSERTION SEQUENCE ELEMENT IS1111A"/>
    <property type="match status" value="1"/>
</dbReference>
<feature type="coiled-coil region" evidence="1">
    <location>
        <begin position="55"/>
        <end position="89"/>
    </location>
</feature>
<dbReference type="GO" id="GO:0006313">
    <property type="term" value="P:DNA transposition"/>
    <property type="evidence" value="ECO:0007669"/>
    <property type="project" value="InterPro"/>
</dbReference>
<comment type="caution">
    <text evidence="3">The sequence shown here is derived from an EMBL/GenBank/DDBJ whole genome shotgun (WGS) entry which is preliminary data.</text>
</comment>
<dbReference type="EMBL" id="DTGD01000048">
    <property type="protein sequence ID" value="HGB35503.1"/>
    <property type="molecule type" value="Genomic_DNA"/>
</dbReference>
<dbReference type="GO" id="GO:0003677">
    <property type="term" value="F:DNA binding"/>
    <property type="evidence" value="ECO:0007669"/>
    <property type="project" value="InterPro"/>
</dbReference>